<dbReference type="AlphaFoldDB" id="A0A221SVL8"/>
<feature type="domain" description="M23ase beta-sheet core" evidence="2">
    <location>
        <begin position="88"/>
        <end position="179"/>
    </location>
</feature>
<dbReference type="InterPro" id="IPR050570">
    <property type="entry name" value="Cell_wall_metabolism_enzyme"/>
</dbReference>
<dbReference type="InterPro" id="IPR016047">
    <property type="entry name" value="M23ase_b-sheet_dom"/>
</dbReference>
<evidence type="ECO:0000313" key="3">
    <source>
        <dbReference type="EMBL" id="ASN80651.1"/>
    </source>
</evidence>
<evidence type="ECO:0000256" key="1">
    <source>
        <dbReference type="SAM" id="SignalP"/>
    </source>
</evidence>
<feature type="chain" id="PRO_5011262369" evidence="1">
    <location>
        <begin position="23"/>
        <end position="202"/>
    </location>
</feature>
<evidence type="ECO:0000313" key="4">
    <source>
        <dbReference type="Proteomes" id="UP000259030"/>
    </source>
</evidence>
<dbReference type="PANTHER" id="PTHR21666:SF268">
    <property type="entry name" value="PEPTIDASE M23 DOMAIN-CONTAINING PROTEIN"/>
    <property type="match status" value="1"/>
</dbReference>
<dbReference type="SUPFAM" id="SSF51261">
    <property type="entry name" value="Duplicated hybrid motif"/>
    <property type="match status" value="1"/>
</dbReference>
<sequence length="202" mass="21893">MPLTAPRFLAPLLALTCGAALAAPPICPPEPPESPEREAAWTRALANLSTLSLNLPEKAEPTVLMPVDGVRVRDVDDTWGGARPDARQHAGQDIFAPPGTFVRSATDGIVWRIGESAAGGRWVYVLGAGGRRYYYAHLDRVNRDLREGQRVTARTILGVVGQTGNAVNTPAHLHFSIFTKFDPAAECRFLAINPLPLLRDRP</sequence>
<keyword evidence="1" id="KW-0732">Signal</keyword>
<proteinExistence type="predicted"/>
<dbReference type="RefSeq" id="WP_081425793.1">
    <property type="nucleotide sequence ID" value="NZ_CP021081.1"/>
</dbReference>
<evidence type="ECO:0000259" key="2">
    <source>
        <dbReference type="Pfam" id="PF01551"/>
    </source>
</evidence>
<feature type="signal peptide" evidence="1">
    <location>
        <begin position="1"/>
        <end position="22"/>
    </location>
</feature>
<protein>
    <submittedName>
        <fullName evidence="3">Peptidase M23</fullName>
    </submittedName>
</protein>
<dbReference type="GO" id="GO:0004222">
    <property type="term" value="F:metalloendopeptidase activity"/>
    <property type="evidence" value="ECO:0007669"/>
    <property type="project" value="TreeGrafter"/>
</dbReference>
<dbReference type="Proteomes" id="UP000259030">
    <property type="component" value="Chromosome"/>
</dbReference>
<accession>A0A221SVL8</accession>
<name>A0A221SVL8_9DEIO</name>
<keyword evidence="4" id="KW-1185">Reference proteome</keyword>
<dbReference type="Pfam" id="PF01551">
    <property type="entry name" value="Peptidase_M23"/>
    <property type="match status" value="1"/>
</dbReference>
<gene>
    <name evidence="3" type="ORF">DFI_06230</name>
</gene>
<dbReference type="STRING" id="317577.GCA_000419625_02669"/>
<dbReference type="InterPro" id="IPR011055">
    <property type="entry name" value="Dup_hybrid_motif"/>
</dbReference>
<dbReference type="KEGG" id="dfc:DFI_06230"/>
<dbReference type="EMBL" id="CP021081">
    <property type="protein sequence ID" value="ASN80651.1"/>
    <property type="molecule type" value="Genomic_DNA"/>
</dbReference>
<dbReference type="PANTHER" id="PTHR21666">
    <property type="entry name" value="PEPTIDASE-RELATED"/>
    <property type="match status" value="1"/>
</dbReference>
<dbReference type="CDD" id="cd12797">
    <property type="entry name" value="M23_peptidase"/>
    <property type="match status" value="1"/>
</dbReference>
<dbReference type="Gene3D" id="2.70.70.10">
    <property type="entry name" value="Glucose Permease (Domain IIA)"/>
    <property type="match status" value="1"/>
</dbReference>
<reference evidence="3 4" key="1">
    <citation type="submission" date="2017-05" db="EMBL/GenBank/DDBJ databases">
        <title>The complete genome sequence of Deinococcus ficus isolated from the rhizosphere of the Ficus religiosa L. in Taiwan.</title>
        <authorList>
            <person name="Wu K.-M."/>
            <person name="Liao T.-L."/>
            <person name="Liu Y.-M."/>
            <person name="Young C.-C."/>
            <person name="Tsai S.-F."/>
        </authorList>
    </citation>
    <scope>NUCLEOTIDE SEQUENCE [LARGE SCALE GENOMIC DNA]</scope>
    <source>
        <strain evidence="3 4">CC-FR2-10</strain>
    </source>
</reference>
<organism evidence="3 4">
    <name type="scientific">Deinococcus ficus</name>
    <dbReference type="NCBI Taxonomy" id="317577"/>
    <lineage>
        <taxon>Bacteria</taxon>
        <taxon>Thermotogati</taxon>
        <taxon>Deinococcota</taxon>
        <taxon>Deinococci</taxon>
        <taxon>Deinococcales</taxon>
        <taxon>Deinococcaceae</taxon>
        <taxon>Deinococcus</taxon>
    </lineage>
</organism>